<dbReference type="InterPro" id="IPR050559">
    <property type="entry name" value="P-Pant_transferase_sf"/>
</dbReference>
<dbReference type="GO" id="GO:0005829">
    <property type="term" value="C:cytosol"/>
    <property type="evidence" value="ECO:0007669"/>
    <property type="project" value="TreeGrafter"/>
</dbReference>
<dbReference type="Pfam" id="PF01648">
    <property type="entry name" value="ACPS"/>
    <property type="match status" value="1"/>
</dbReference>
<accession>C5DMR6</accession>
<dbReference type="Proteomes" id="UP000002036">
    <property type="component" value="Chromosome G"/>
</dbReference>
<dbReference type="KEGG" id="lth:KLTH0G11066g"/>
<evidence type="ECO:0000313" key="4">
    <source>
        <dbReference type="EMBL" id="CAR25077.1"/>
    </source>
</evidence>
<dbReference type="RefSeq" id="XP_002555514.1">
    <property type="nucleotide sequence ID" value="XM_002555468.1"/>
</dbReference>
<dbReference type="GO" id="GO:0019878">
    <property type="term" value="P:lysine biosynthetic process via aminoadipic acid"/>
    <property type="evidence" value="ECO:0007669"/>
    <property type="project" value="TreeGrafter"/>
</dbReference>
<dbReference type="AlphaFoldDB" id="C5DMR6"/>
<dbReference type="eggNOG" id="KOG0945">
    <property type="taxonomic scope" value="Eukaryota"/>
</dbReference>
<protein>
    <recommendedName>
        <fullName evidence="1">holo-[acyl-carrier-protein] synthase</fullName>
        <ecNumber evidence="1">2.7.8.7</ecNumber>
    </recommendedName>
</protein>
<dbReference type="FunCoup" id="C5DMR6">
    <property type="interactions" value="43"/>
</dbReference>
<dbReference type="InParanoid" id="C5DMR6"/>
<evidence type="ECO:0000256" key="2">
    <source>
        <dbReference type="ARBA" id="ARBA00022679"/>
    </source>
</evidence>
<dbReference type="GO" id="GO:0000287">
    <property type="term" value="F:magnesium ion binding"/>
    <property type="evidence" value="ECO:0007669"/>
    <property type="project" value="InterPro"/>
</dbReference>
<evidence type="ECO:0000256" key="1">
    <source>
        <dbReference type="ARBA" id="ARBA00013172"/>
    </source>
</evidence>
<organism evidence="4 5">
    <name type="scientific">Lachancea thermotolerans (strain ATCC 56472 / CBS 6340 / NRRL Y-8284)</name>
    <name type="common">Yeast</name>
    <name type="synonym">Kluyveromyces thermotolerans</name>
    <dbReference type="NCBI Taxonomy" id="559295"/>
    <lineage>
        <taxon>Eukaryota</taxon>
        <taxon>Fungi</taxon>
        <taxon>Dikarya</taxon>
        <taxon>Ascomycota</taxon>
        <taxon>Saccharomycotina</taxon>
        <taxon>Saccharomycetes</taxon>
        <taxon>Saccharomycetales</taxon>
        <taxon>Saccharomycetaceae</taxon>
        <taxon>Lachancea</taxon>
    </lineage>
</organism>
<keyword evidence="5" id="KW-1185">Reference proteome</keyword>
<evidence type="ECO:0000313" key="5">
    <source>
        <dbReference type="Proteomes" id="UP000002036"/>
    </source>
</evidence>
<dbReference type="EMBL" id="CU928171">
    <property type="protein sequence ID" value="CAR25077.1"/>
    <property type="molecule type" value="Genomic_DNA"/>
</dbReference>
<dbReference type="GO" id="GO:0008897">
    <property type="term" value="F:holo-[acyl-carrier-protein] synthase activity"/>
    <property type="evidence" value="ECO:0007669"/>
    <property type="project" value="UniProtKB-EC"/>
</dbReference>
<dbReference type="SUPFAM" id="SSF56214">
    <property type="entry name" value="4'-phosphopantetheinyl transferase"/>
    <property type="match status" value="2"/>
</dbReference>
<dbReference type="EC" id="2.7.8.7" evidence="1"/>
<gene>
    <name evidence="4" type="ordered locus">KLTH0G11066g</name>
</gene>
<feature type="domain" description="4'-phosphopantetheinyl transferase" evidence="3">
    <location>
        <begin position="176"/>
        <end position="269"/>
    </location>
</feature>
<dbReference type="PANTHER" id="PTHR12215">
    <property type="entry name" value="PHOSPHOPANTETHEINE TRANSFERASE"/>
    <property type="match status" value="1"/>
</dbReference>
<proteinExistence type="predicted"/>
<dbReference type="OMA" id="PWAGIFV"/>
<dbReference type="InterPro" id="IPR008278">
    <property type="entry name" value="4-PPantetheinyl_Trfase_dom"/>
</dbReference>
<reference evidence="4 5" key="1">
    <citation type="journal article" date="2009" name="Genome Res.">
        <title>Comparative genomics of protoploid Saccharomycetaceae.</title>
        <authorList>
            <consortium name="The Genolevures Consortium"/>
            <person name="Souciet J.-L."/>
            <person name="Dujon B."/>
            <person name="Gaillardin C."/>
            <person name="Johnston M."/>
            <person name="Baret P.V."/>
            <person name="Cliften P."/>
            <person name="Sherman D.J."/>
            <person name="Weissenbach J."/>
            <person name="Westhof E."/>
            <person name="Wincker P."/>
            <person name="Jubin C."/>
            <person name="Poulain J."/>
            <person name="Barbe V."/>
            <person name="Segurens B."/>
            <person name="Artiguenave F."/>
            <person name="Anthouard V."/>
            <person name="Vacherie B."/>
            <person name="Val M.-E."/>
            <person name="Fulton R.S."/>
            <person name="Minx P."/>
            <person name="Wilson R."/>
            <person name="Durrens P."/>
            <person name="Jean G."/>
            <person name="Marck C."/>
            <person name="Martin T."/>
            <person name="Nikolski M."/>
            <person name="Rolland T."/>
            <person name="Seret M.-L."/>
            <person name="Casaregola S."/>
            <person name="Despons L."/>
            <person name="Fairhead C."/>
            <person name="Fischer G."/>
            <person name="Lafontaine I."/>
            <person name="Leh V."/>
            <person name="Lemaire M."/>
            <person name="de Montigny J."/>
            <person name="Neuveglise C."/>
            <person name="Thierry A."/>
            <person name="Blanc-Lenfle I."/>
            <person name="Bleykasten C."/>
            <person name="Diffels J."/>
            <person name="Fritsch E."/>
            <person name="Frangeul L."/>
            <person name="Goeffon A."/>
            <person name="Jauniaux N."/>
            <person name="Kachouri-Lafond R."/>
            <person name="Payen C."/>
            <person name="Potier S."/>
            <person name="Pribylova L."/>
            <person name="Ozanne C."/>
            <person name="Richard G.-F."/>
            <person name="Sacerdot C."/>
            <person name="Straub M.-L."/>
            <person name="Talla E."/>
        </authorList>
    </citation>
    <scope>NUCLEOTIDE SEQUENCE [LARGE SCALE GENOMIC DNA]</scope>
    <source>
        <strain evidence="5">ATCC 56472 / CBS 6340 / NRRL Y-8284</strain>
    </source>
</reference>
<dbReference type="PANTHER" id="PTHR12215:SF10">
    <property type="entry name" value="L-AMINOADIPATE-SEMIALDEHYDE DEHYDROGENASE-PHOSPHOPANTETHEINYL TRANSFERASE"/>
    <property type="match status" value="1"/>
</dbReference>
<dbReference type="InterPro" id="IPR037143">
    <property type="entry name" value="4-PPantetheinyl_Trfase_dom_sf"/>
</dbReference>
<dbReference type="STRING" id="559295.C5DMR6"/>
<keyword evidence="2" id="KW-0808">Transferase</keyword>
<sequence length="320" mass="35887">MQSLTRKVLYGLQLSVGPFCEIPSKVLCLINKLSLGYILSIVFDQSRRTPVGFNQMSKEWLLSAGTGLPAFVLVCDDHRGILHDDFEFEMGMRYLPLEKQQRILSRKQRDARNTALCNQILQIAGASAACGIHWRDLKFKMSKLGKPYVESANPCIFNLSNSCGKVAMFVKRSHGSIGIDLASTKDCENWGPGYLRLFQDIFSSDELQCLEQTQQGLQRDRLFIYYWSLKEAYTKLTGTGLNCCLSAINLGALEPLEADKTAKIVRTINGSPITFKSKWIDNLTVLSVCEDSGNSTAEHDELPLYELEVADILSYLDSMK</sequence>
<name>C5DMR6_LACTC</name>
<dbReference type="GeneID" id="8293793"/>
<evidence type="ECO:0000259" key="3">
    <source>
        <dbReference type="Pfam" id="PF01648"/>
    </source>
</evidence>
<dbReference type="OrthoDB" id="26719at2759"/>
<dbReference type="HOGENOM" id="CLU_075352_0_0_1"/>
<dbReference type="Gene3D" id="3.90.470.20">
    <property type="entry name" value="4'-phosphopantetheinyl transferase domain"/>
    <property type="match status" value="2"/>
</dbReference>